<dbReference type="Proteomes" id="UP000562027">
    <property type="component" value="Unassembled WGS sequence"/>
</dbReference>
<dbReference type="AlphaFoldDB" id="A0A840LBD0"/>
<proteinExistence type="predicted"/>
<evidence type="ECO:0000313" key="2">
    <source>
        <dbReference type="Proteomes" id="UP000562027"/>
    </source>
</evidence>
<evidence type="ECO:0000313" key="1">
    <source>
        <dbReference type="EMBL" id="MBB4842647.1"/>
    </source>
</evidence>
<dbReference type="EMBL" id="JACHLP010000002">
    <property type="protein sequence ID" value="MBB4842647.1"/>
    <property type="molecule type" value="Genomic_DNA"/>
</dbReference>
<sequence length="79" mass="8818">MYTSINPDDWQGVVDIGSTLVSELIAAYATFSEEERTALGMRANSLAEMTEADTRGRNLRDWFNRRINAVSRYADAGQA</sequence>
<comment type="caution">
    <text evidence="1">The sequence shown here is derived from an EMBL/GenBank/DDBJ whole genome shotgun (WGS) entry which is preliminary data.</text>
</comment>
<organism evidence="1 2">
    <name type="scientific">Roseateles oligotrophus</name>
    <dbReference type="NCBI Taxonomy" id="1769250"/>
    <lineage>
        <taxon>Bacteria</taxon>
        <taxon>Pseudomonadati</taxon>
        <taxon>Pseudomonadota</taxon>
        <taxon>Betaproteobacteria</taxon>
        <taxon>Burkholderiales</taxon>
        <taxon>Sphaerotilaceae</taxon>
        <taxon>Roseateles</taxon>
    </lineage>
</organism>
<keyword evidence="2" id="KW-1185">Reference proteome</keyword>
<gene>
    <name evidence="1" type="ORF">HNP55_001162</name>
</gene>
<reference evidence="1 2" key="1">
    <citation type="submission" date="2020-08" db="EMBL/GenBank/DDBJ databases">
        <title>Functional genomics of gut bacteria from endangered species of beetles.</title>
        <authorList>
            <person name="Carlos-Shanley C."/>
        </authorList>
    </citation>
    <scope>NUCLEOTIDE SEQUENCE [LARGE SCALE GENOMIC DNA]</scope>
    <source>
        <strain evidence="1 2">S00239</strain>
    </source>
</reference>
<protein>
    <submittedName>
        <fullName evidence="1">Uncharacterized protein</fullName>
    </submittedName>
</protein>
<name>A0A840LBD0_9BURK</name>
<accession>A0A840LBD0</accession>